<evidence type="ECO:0000313" key="3">
    <source>
        <dbReference type="EMBL" id="MBC2330152.1"/>
    </source>
</evidence>
<dbReference type="RefSeq" id="WP_185638554.1">
    <property type="nucleotide sequence ID" value="NZ_CP156021.1"/>
</dbReference>
<name>A0A7X1A196_9LIST</name>
<dbReference type="Proteomes" id="UP000572016">
    <property type="component" value="Unassembled WGS sequence"/>
</dbReference>
<dbReference type="SUPFAM" id="SSF46785">
    <property type="entry name" value="Winged helix' DNA-binding domain"/>
    <property type="match status" value="1"/>
</dbReference>
<evidence type="ECO:0000313" key="5">
    <source>
        <dbReference type="Proteomes" id="UP000572016"/>
    </source>
</evidence>
<dbReference type="SUPFAM" id="SSF51206">
    <property type="entry name" value="cAMP-binding domain-like"/>
    <property type="match status" value="1"/>
</dbReference>
<reference evidence="4 6" key="2">
    <citation type="submission" date="2023-05" db="EMBL/GenBank/DDBJ databases">
        <title>A Combination of Whole Genome Sequencing and Metagenomics Reveals Diversity of Listeria spp. in Soil Collected from the Nantahala National Forest.</title>
        <authorList>
            <person name="Wang J."/>
            <person name="Schamp C.N."/>
            <person name="Hudson L.K."/>
            <person name="Chaggar H.K."/>
            <person name="Bryan D.W."/>
            <person name="Radosevich M."/>
            <person name="Denes T.G."/>
        </authorList>
    </citation>
    <scope>NUCLEOTIDE SEQUENCE [LARGE SCALE GENOMIC DNA]</scope>
    <source>
        <strain evidence="4 6">UTK S2-0009</strain>
    </source>
</reference>
<dbReference type="Gene3D" id="2.60.120.10">
    <property type="entry name" value="Jelly Rolls"/>
    <property type="match status" value="1"/>
</dbReference>
<accession>A0A7X1A196</accession>
<dbReference type="Proteomes" id="UP001267344">
    <property type="component" value="Unassembled WGS sequence"/>
</dbReference>
<keyword evidence="1" id="KW-0010">Activator</keyword>
<dbReference type="EMBL" id="JAATOD010000002">
    <property type="protein sequence ID" value="MBC2330152.1"/>
    <property type="molecule type" value="Genomic_DNA"/>
</dbReference>
<dbReference type="EMBL" id="JASBAG010000002">
    <property type="protein sequence ID" value="MDT0096848.1"/>
    <property type="molecule type" value="Genomic_DNA"/>
</dbReference>
<organism evidence="3 5">
    <name type="scientific">Listeria swaminathanii</name>
    <dbReference type="NCBI Taxonomy" id="2713501"/>
    <lineage>
        <taxon>Bacteria</taxon>
        <taxon>Bacillati</taxon>
        <taxon>Bacillota</taxon>
        <taxon>Bacilli</taxon>
        <taxon>Bacillales</taxon>
        <taxon>Listeriaceae</taxon>
        <taxon>Listeria</taxon>
    </lineage>
</organism>
<dbReference type="InterPro" id="IPR036388">
    <property type="entry name" value="WH-like_DNA-bd_sf"/>
</dbReference>
<feature type="domain" description="Cyclic nucleotide-binding" evidence="2">
    <location>
        <begin position="38"/>
        <end position="112"/>
    </location>
</feature>
<dbReference type="Gene3D" id="1.10.10.10">
    <property type="entry name" value="Winged helix-like DNA-binding domain superfamily/Winged helix DNA-binding domain"/>
    <property type="match status" value="1"/>
</dbReference>
<keyword evidence="6" id="KW-1185">Reference proteome</keyword>
<evidence type="ECO:0000259" key="2">
    <source>
        <dbReference type="Pfam" id="PF00027"/>
    </source>
</evidence>
<dbReference type="InterPro" id="IPR000595">
    <property type="entry name" value="cNMP-bd_dom"/>
</dbReference>
<evidence type="ECO:0000256" key="1">
    <source>
        <dbReference type="ARBA" id="ARBA00023159"/>
    </source>
</evidence>
<evidence type="ECO:0000313" key="6">
    <source>
        <dbReference type="Proteomes" id="UP001267344"/>
    </source>
</evidence>
<dbReference type="InterPro" id="IPR036390">
    <property type="entry name" value="WH_DNA-bd_sf"/>
</dbReference>
<proteinExistence type="predicted"/>
<protein>
    <submittedName>
        <fullName evidence="3">Crp/Fnr family transcriptional regulator</fullName>
    </submittedName>
</protein>
<dbReference type="GeneID" id="93240044"/>
<dbReference type="InterPro" id="IPR014710">
    <property type="entry name" value="RmlC-like_jellyroll"/>
</dbReference>
<reference evidence="3 5" key="1">
    <citation type="submission" date="2020-03" db="EMBL/GenBank/DDBJ databases">
        <title>Soil Listeria distribution.</title>
        <authorList>
            <person name="Liao J."/>
            <person name="Wiedmann M."/>
        </authorList>
    </citation>
    <scope>NUCLEOTIDE SEQUENCE [LARGE SCALE GENOMIC DNA]</scope>
    <source>
        <strain evidence="3 5">FSL L7-0020</strain>
    </source>
</reference>
<evidence type="ECO:0000313" key="4">
    <source>
        <dbReference type="EMBL" id="MDT0096848.1"/>
    </source>
</evidence>
<gene>
    <name evidence="3" type="ORF">HCX62_08905</name>
    <name evidence="4" type="ORF">QJV39_08995</name>
</gene>
<dbReference type="AlphaFoldDB" id="A0A7X1A196"/>
<dbReference type="InterPro" id="IPR018490">
    <property type="entry name" value="cNMP-bd_dom_sf"/>
</dbReference>
<sequence length="233" mass="26842">MQSVFENLYSKKVLEEEFGYTCFLQTLINNKVPYKKTKISTNTILLTEDTINARVYFIEKGIVSLEKKQNVVSFLGSNQIAGLNDYFMAEANVYTARVIETITAYEFDKEDIICSIIGMQEGWLYLYLNNRNHENVLIEKCNLMRGNGESRLKESLEQLGIFFGTEKEGMLRIPKCFTRKIIANYSNLSVRSVTHLCRKLIESGFLEENSKSFVILNKYETPCSRLKTKVTSP</sequence>
<dbReference type="Pfam" id="PF00027">
    <property type="entry name" value="cNMP_binding"/>
    <property type="match status" value="1"/>
</dbReference>
<comment type="caution">
    <text evidence="3">The sequence shown here is derived from an EMBL/GenBank/DDBJ whole genome shotgun (WGS) entry which is preliminary data.</text>
</comment>